<dbReference type="AlphaFoldDB" id="A0A9Q3BUL2"/>
<proteinExistence type="predicted"/>
<evidence type="ECO:0000313" key="1">
    <source>
        <dbReference type="EMBL" id="MBW0472696.1"/>
    </source>
</evidence>
<organism evidence="1 2">
    <name type="scientific">Austropuccinia psidii MF-1</name>
    <dbReference type="NCBI Taxonomy" id="1389203"/>
    <lineage>
        <taxon>Eukaryota</taxon>
        <taxon>Fungi</taxon>
        <taxon>Dikarya</taxon>
        <taxon>Basidiomycota</taxon>
        <taxon>Pucciniomycotina</taxon>
        <taxon>Pucciniomycetes</taxon>
        <taxon>Pucciniales</taxon>
        <taxon>Sphaerophragmiaceae</taxon>
        <taxon>Austropuccinia</taxon>
    </lineage>
</organism>
<keyword evidence="2" id="KW-1185">Reference proteome</keyword>
<sequence>MEEPFGKSQLSFFYSSQIFLTFPLAISSLSHSTPLCHHHRRYTCWIPPSTPTPVPSSPHSHNDACQEFTNLQPTLMIPQAIFHKSINQIFLEHRQFLHMIPFVDAPGIPGGAKLPPCPGTGGLSKGGHHRDSLKIPQEIKNKDKTFCNLFTFYLL</sequence>
<comment type="caution">
    <text evidence="1">The sequence shown here is derived from an EMBL/GenBank/DDBJ whole genome shotgun (WGS) entry which is preliminary data.</text>
</comment>
<evidence type="ECO:0000313" key="2">
    <source>
        <dbReference type="Proteomes" id="UP000765509"/>
    </source>
</evidence>
<dbReference type="Proteomes" id="UP000765509">
    <property type="component" value="Unassembled WGS sequence"/>
</dbReference>
<dbReference type="EMBL" id="AVOT02003171">
    <property type="protein sequence ID" value="MBW0472696.1"/>
    <property type="molecule type" value="Genomic_DNA"/>
</dbReference>
<name>A0A9Q3BUL2_9BASI</name>
<protein>
    <submittedName>
        <fullName evidence="1">Uncharacterized protein</fullName>
    </submittedName>
</protein>
<gene>
    <name evidence="1" type="ORF">O181_012411</name>
</gene>
<accession>A0A9Q3BUL2</accession>
<reference evidence="1" key="1">
    <citation type="submission" date="2021-03" db="EMBL/GenBank/DDBJ databases">
        <title>Draft genome sequence of rust myrtle Austropuccinia psidii MF-1, a brazilian biotype.</title>
        <authorList>
            <person name="Quecine M.C."/>
            <person name="Pachon D.M.R."/>
            <person name="Bonatelli M.L."/>
            <person name="Correr F.H."/>
            <person name="Franceschini L.M."/>
            <person name="Leite T.F."/>
            <person name="Margarido G.R.A."/>
            <person name="Almeida C.A."/>
            <person name="Ferrarezi J.A."/>
            <person name="Labate C.A."/>
        </authorList>
    </citation>
    <scope>NUCLEOTIDE SEQUENCE</scope>
    <source>
        <strain evidence="1">MF-1</strain>
    </source>
</reference>